<evidence type="ECO:0000313" key="2">
    <source>
        <dbReference type="Proteomes" id="UP000299102"/>
    </source>
</evidence>
<gene>
    <name evidence="1" type="ORF">EVAR_69657_1</name>
</gene>
<dbReference type="EMBL" id="BGZK01002564">
    <property type="protein sequence ID" value="GBP94938.1"/>
    <property type="molecule type" value="Genomic_DNA"/>
</dbReference>
<organism evidence="1 2">
    <name type="scientific">Eumeta variegata</name>
    <name type="common">Bagworm moth</name>
    <name type="synonym">Eumeta japonica</name>
    <dbReference type="NCBI Taxonomy" id="151549"/>
    <lineage>
        <taxon>Eukaryota</taxon>
        <taxon>Metazoa</taxon>
        <taxon>Ecdysozoa</taxon>
        <taxon>Arthropoda</taxon>
        <taxon>Hexapoda</taxon>
        <taxon>Insecta</taxon>
        <taxon>Pterygota</taxon>
        <taxon>Neoptera</taxon>
        <taxon>Endopterygota</taxon>
        <taxon>Lepidoptera</taxon>
        <taxon>Glossata</taxon>
        <taxon>Ditrysia</taxon>
        <taxon>Tineoidea</taxon>
        <taxon>Psychidae</taxon>
        <taxon>Oiketicinae</taxon>
        <taxon>Eumeta</taxon>
    </lineage>
</organism>
<dbReference type="AlphaFoldDB" id="A0A4C2A4E8"/>
<evidence type="ECO:0000313" key="1">
    <source>
        <dbReference type="EMBL" id="GBP94938.1"/>
    </source>
</evidence>
<keyword evidence="2" id="KW-1185">Reference proteome</keyword>
<name>A0A4C2A4E8_EUMVA</name>
<protein>
    <recommendedName>
        <fullName evidence="3">Reverse transcriptase domain-containing protein</fullName>
    </recommendedName>
</protein>
<proteinExistence type="predicted"/>
<sequence>MAVSFYPILLTSKPFGVGSYEITMDEIMKSLKRMKVGKAVRYDRVSSEMLRDGGSGKLADQFLDKCWESHRVPNDWCKAVIVPLYKRKGSLQVCTNYRSISLLSVVGKLYAKILIENVVNETESKIWDVQAGFRKGWDQIFSLRNIVFS</sequence>
<dbReference type="PANTHER" id="PTHR19446">
    <property type="entry name" value="REVERSE TRANSCRIPTASES"/>
    <property type="match status" value="1"/>
</dbReference>
<comment type="caution">
    <text evidence="1">The sequence shown here is derived from an EMBL/GenBank/DDBJ whole genome shotgun (WGS) entry which is preliminary data.</text>
</comment>
<reference evidence="1 2" key="1">
    <citation type="journal article" date="2019" name="Commun. Biol.">
        <title>The bagworm genome reveals a unique fibroin gene that provides high tensile strength.</title>
        <authorList>
            <person name="Kono N."/>
            <person name="Nakamura H."/>
            <person name="Ohtoshi R."/>
            <person name="Tomita M."/>
            <person name="Numata K."/>
            <person name="Arakawa K."/>
        </authorList>
    </citation>
    <scope>NUCLEOTIDE SEQUENCE [LARGE SCALE GENOMIC DNA]</scope>
</reference>
<accession>A0A4C2A4E8</accession>
<dbReference type="OrthoDB" id="425681at2759"/>
<evidence type="ECO:0008006" key="3">
    <source>
        <dbReference type="Google" id="ProtNLM"/>
    </source>
</evidence>
<dbReference type="STRING" id="151549.A0A4C2A4E8"/>
<dbReference type="Proteomes" id="UP000299102">
    <property type="component" value="Unassembled WGS sequence"/>
</dbReference>